<gene>
    <name evidence="2" type="ORF">GCM10010502_64990</name>
</gene>
<feature type="region of interest" description="Disordered" evidence="1">
    <location>
        <begin position="30"/>
        <end position="67"/>
    </location>
</feature>
<dbReference type="InterPro" id="IPR036388">
    <property type="entry name" value="WH-like_DNA-bd_sf"/>
</dbReference>
<accession>A0A8H9LU35</accession>
<dbReference type="Gene3D" id="1.10.10.10">
    <property type="entry name" value="Winged helix-like DNA-binding domain superfamily/Winged helix DNA-binding domain"/>
    <property type="match status" value="1"/>
</dbReference>
<evidence type="ECO:0000313" key="3">
    <source>
        <dbReference type="Proteomes" id="UP000610124"/>
    </source>
</evidence>
<evidence type="ECO:0000313" key="2">
    <source>
        <dbReference type="EMBL" id="GGV01406.1"/>
    </source>
</evidence>
<dbReference type="Proteomes" id="UP000610124">
    <property type="component" value="Unassembled WGS sequence"/>
</dbReference>
<reference evidence="2" key="1">
    <citation type="journal article" date="2014" name="Int. J. Syst. Evol. Microbiol.">
        <title>Complete genome sequence of Corynebacterium casei LMG S-19264T (=DSM 44701T), isolated from a smear-ripened cheese.</title>
        <authorList>
            <consortium name="US DOE Joint Genome Institute (JGI-PGF)"/>
            <person name="Walter F."/>
            <person name="Albersmeier A."/>
            <person name="Kalinowski J."/>
            <person name="Ruckert C."/>
        </authorList>
    </citation>
    <scope>NUCLEOTIDE SEQUENCE</scope>
    <source>
        <strain evidence="2">JCM 4434</strain>
    </source>
</reference>
<sequence>MFAERVHTPRVRVKEVFDFSHAEIGEAVERSESAVRQVARRARARAGPPSALLRRPGGQAGRDRALQGRVLTVHNVASPEKLRAVSEGTVHDLRG</sequence>
<dbReference type="EMBL" id="BMUB01000025">
    <property type="protein sequence ID" value="GGV01406.1"/>
    <property type="molecule type" value="Genomic_DNA"/>
</dbReference>
<reference evidence="2" key="2">
    <citation type="submission" date="2020-09" db="EMBL/GenBank/DDBJ databases">
        <authorList>
            <person name="Sun Q."/>
            <person name="Ohkuma M."/>
        </authorList>
    </citation>
    <scope>NUCLEOTIDE SEQUENCE</scope>
    <source>
        <strain evidence="2">JCM 4434</strain>
    </source>
</reference>
<protein>
    <submittedName>
        <fullName evidence="2">Uncharacterized protein</fullName>
    </submittedName>
</protein>
<evidence type="ECO:0000256" key="1">
    <source>
        <dbReference type="SAM" id="MobiDB-lite"/>
    </source>
</evidence>
<organism evidence="2 3">
    <name type="scientific">Kitasatospora aureofaciens</name>
    <name type="common">Streptomyces aureofaciens</name>
    <dbReference type="NCBI Taxonomy" id="1894"/>
    <lineage>
        <taxon>Bacteria</taxon>
        <taxon>Bacillati</taxon>
        <taxon>Actinomycetota</taxon>
        <taxon>Actinomycetes</taxon>
        <taxon>Kitasatosporales</taxon>
        <taxon>Streptomycetaceae</taxon>
        <taxon>Kitasatospora</taxon>
    </lineage>
</organism>
<proteinExistence type="predicted"/>
<dbReference type="AlphaFoldDB" id="A0A8H9LU35"/>
<feature type="compositionally biased region" description="Low complexity" evidence="1">
    <location>
        <begin position="45"/>
        <end position="56"/>
    </location>
</feature>
<name>A0A8H9LU35_KITAU</name>
<comment type="caution">
    <text evidence="2">The sequence shown here is derived from an EMBL/GenBank/DDBJ whole genome shotgun (WGS) entry which is preliminary data.</text>
</comment>